<dbReference type="InterPro" id="IPR011006">
    <property type="entry name" value="CheY-like_superfamily"/>
</dbReference>
<dbReference type="KEGG" id="gpi:GPICK_04435"/>
<proteinExistence type="predicted"/>
<dbReference type="Gene3D" id="3.40.50.2300">
    <property type="match status" value="1"/>
</dbReference>
<dbReference type="EMBL" id="CP009788">
    <property type="protein sequence ID" value="AJE04812.1"/>
    <property type="molecule type" value="Genomic_DNA"/>
</dbReference>
<protein>
    <recommendedName>
        <fullName evidence="3">Response regulatory domain-containing protein</fullName>
    </recommendedName>
</protein>
<dbReference type="HOGENOM" id="CLU_2011971_0_0_7"/>
<sequence length="125" mass="13013">MSVAGNGESAAGHILLVECDRERRKSLGFVLRLAGFRVTPVRTPFEALDWAVKRQGTPERFTALVVGSLTSPGDATWLAAELAGAGVALPVVLVAEGADVAPWGEGVVACRPEEVAVRLESAFGG</sequence>
<keyword evidence="2" id="KW-1185">Reference proteome</keyword>
<dbReference type="AlphaFoldDB" id="A0A0B5BEB1"/>
<dbReference type="SUPFAM" id="SSF52172">
    <property type="entry name" value="CheY-like"/>
    <property type="match status" value="1"/>
</dbReference>
<reference evidence="1 2" key="1">
    <citation type="journal article" date="2015" name="Genome Announc.">
        <title>Complete Genome of Geobacter pickeringii G13T, a Metal-Reducing Isolate from Sedimentary Kaolin Deposits.</title>
        <authorList>
            <person name="Badalamenti J.P."/>
            <person name="Bond D.R."/>
        </authorList>
    </citation>
    <scope>NUCLEOTIDE SEQUENCE [LARGE SCALE GENOMIC DNA]</scope>
    <source>
        <strain evidence="1 2">G13</strain>
    </source>
</reference>
<accession>A0A0B5BEB1</accession>
<dbReference type="STRING" id="345632.GPICK_04435"/>
<gene>
    <name evidence="1" type="ORF">GPICK_04435</name>
</gene>
<dbReference type="OrthoDB" id="9957052at2"/>
<evidence type="ECO:0000313" key="2">
    <source>
        <dbReference type="Proteomes" id="UP000057609"/>
    </source>
</evidence>
<evidence type="ECO:0008006" key="3">
    <source>
        <dbReference type="Google" id="ProtNLM"/>
    </source>
</evidence>
<dbReference type="Proteomes" id="UP000057609">
    <property type="component" value="Chromosome"/>
</dbReference>
<evidence type="ECO:0000313" key="1">
    <source>
        <dbReference type="EMBL" id="AJE04812.1"/>
    </source>
</evidence>
<organism evidence="1 2">
    <name type="scientific">Geobacter pickeringii</name>
    <dbReference type="NCBI Taxonomy" id="345632"/>
    <lineage>
        <taxon>Bacteria</taxon>
        <taxon>Pseudomonadati</taxon>
        <taxon>Thermodesulfobacteriota</taxon>
        <taxon>Desulfuromonadia</taxon>
        <taxon>Geobacterales</taxon>
        <taxon>Geobacteraceae</taxon>
        <taxon>Geobacter</taxon>
    </lineage>
</organism>
<name>A0A0B5BEB1_9BACT</name>